<dbReference type="EMBL" id="AWWV01006692">
    <property type="protein sequence ID" value="OMP00206.1"/>
    <property type="molecule type" value="Genomic_DNA"/>
</dbReference>
<keyword evidence="2" id="KW-1185">Reference proteome</keyword>
<reference evidence="1 2" key="1">
    <citation type="submission" date="2013-09" db="EMBL/GenBank/DDBJ databases">
        <title>Corchorus capsularis genome sequencing.</title>
        <authorList>
            <person name="Alam M."/>
            <person name="Haque M.S."/>
            <person name="Islam M.S."/>
            <person name="Emdad E.M."/>
            <person name="Islam M.M."/>
            <person name="Ahmed B."/>
            <person name="Halim A."/>
            <person name="Hossen Q.M.M."/>
            <person name="Hossain M.Z."/>
            <person name="Ahmed R."/>
            <person name="Khan M.M."/>
            <person name="Islam R."/>
            <person name="Rashid M.M."/>
            <person name="Khan S.A."/>
            <person name="Rahman M.S."/>
            <person name="Alam M."/>
        </authorList>
    </citation>
    <scope>NUCLEOTIDE SEQUENCE [LARGE SCALE GENOMIC DNA]</scope>
    <source>
        <strain evidence="2">cv. CVL-1</strain>
        <tissue evidence="1">Whole seedling</tissue>
    </source>
</reference>
<comment type="caution">
    <text evidence="1">The sequence shown here is derived from an EMBL/GenBank/DDBJ whole genome shotgun (WGS) entry which is preliminary data.</text>
</comment>
<dbReference type="Proteomes" id="UP000188268">
    <property type="component" value="Unassembled WGS sequence"/>
</dbReference>
<protein>
    <submittedName>
        <fullName evidence="1">Uncharacterized protein</fullName>
    </submittedName>
</protein>
<dbReference type="Gramene" id="OMP00206">
    <property type="protein sequence ID" value="OMP00206"/>
    <property type="gene ID" value="CCACVL1_03443"/>
</dbReference>
<accession>A0A1R3JZH6</accession>
<proteinExistence type="predicted"/>
<evidence type="ECO:0000313" key="1">
    <source>
        <dbReference type="EMBL" id="OMP00206.1"/>
    </source>
</evidence>
<evidence type="ECO:0000313" key="2">
    <source>
        <dbReference type="Proteomes" id="UP000188268"/>
    </source>
</evidence>
<gene>
    <name evidence="1" type="ORF">CCACVL1_03443</name>
</gene>
<sequence length="42" mass="4557">MALDTLLANVLLLESNHLASINLPKPQPILLPLKLTIKILGL</sequence>
<dbReference type="AlphaFoldDB" id="A0A1R3JZH6"/>
<name>A0A1R3JZH6_COCAP</name>
<organism evidence="1 2">
    <name type="scientific">Corchorus capsularis</name>
    <name type="common">Jute</name>
    <dbReference type="NCBI Taxonomy" id="210143"/>
    <lineage>
        <taxon>Eukaryota</taxon>
        <taxon>Viridiplantae</taxon>
        <taxon>Streptophyta</taxon>
        <taxon>Embryophyta</taxon>
        <taxon>Tracheophyta</taxon>
        <taxon>Spermatophyta</taxon>
        <taxon>Magnoliopsida</taxon>
        <taxon>eudicotyledons</taxon>
        <taxon>Gunneridae</taxon>
        <taxon>Pentapetalae</taxon>
        <taxon>rosids</taxon>
        <taxon>malvids</taxon>
        <taxon>Malvales</taxon>
        <taxon>Malvaceae</taxon>
        <taxon>Grewioideae</taxon>
        <taxon>Apeibeae</taxon>
        <taxon>Corchorus</taxon>
    </lineage>
</organism>